<sequence>MGKTAPVEMVATRAQDCCCLGGEALPLGGDEEASSCRCASGGGWIDEQQRARALVRAQRSSVGCGHEEKEYAGYKTETAGEFLVGRRCWVGAALCSRTSSGGGGRGRSCGDFACCCWW</sequence>
<proteinExistence type="predicted"/>
<name>A0A8R7QQE8_TRIUA</name>
<dbReference type="Gramene" id="TuG1812G0600002789.01.T01">
    <property type="protein sequence ID" value="TuG1812G0600002789.01.T01.cds353599"/>
    <property type="gene ID" value="TuG1812G0600002789.01"/>
</dbReference>
<evidence type="ECO:0000313" key="1">
    <source>
        <dbReference type="EnsemblPlants" id="TuG1812G0600002789.01.T01.cds353599"/>
    </source>
</evidence>
<dbReference type="EnsemblPlants" id="TuG1812G0600002789.01.T01">
    <property type="protein sequence ID" value="TuG1812G0600002789.01.T01.cds353599"/>
    <property type="gene ID" value="TuG1812G0600002789.01"/>
</dbReference>
<reference evidence="1" key="3">
    <citation type="submission" date="2022-06" db="UniProtKB">
        <authorList>
            <consortium name="EnsemblPlants"/>
        </authorList>
    </citation>
    <scope>IDENTIFICATION</scope>
</reference>
<reference evidence="2" key="1">
    <citation type="journal article" date="2013" name="Nature">
        <title>Draft genome of the wheat A-genome progenitor Triticum urartu.</title>
        <authorList>
            <person name="Ling H.Q."/>
            <person name="Zhao S."/>
            <person name="Liu D."/>
            <person name="Wang J."/>
            <person name="Sun H."/>
            <person name="Zhang C."/>
            <person name="Fan H."/>
            <person name="Li D."/>
            <person name="Dong L."/>
            <person name="Tao Y."/>
            <person name="Gao C."/>
            <person name="Wu H."/>
            <person name="Li Y."/>
            <person name="Cui Y."/>
            <person name="Guo X."/>
            <person name="Zheng S."/>
            <person name="Wang B."/>
            <person name="Yu K."/>
            <person name="Liang Q."/>
            <person name="Yang W."/>
            <person name="Lou X."/>
            <person name="Chen J."/>
            <person name="Feng M."/>
            <person name="Jian J."/>
            <person name="Zhang X."/>
            <person name="Luo G."/>
            <person name="Jiang Y."/>
            <person name="Liu J."/>
            <person name="Wang Z."/>
            <person name="Sha Y."/>
            <person name="Zhang B."/>
            <person name="Wu H."/>
            <person name="Tang D."/>
            <person name="Shen Q."/>
            <person name="Xue P."/>
            <person name="Zou S."/>
            <person name="Wang X."/>
            <person name="Liu X."/>
            <person name="Wang F."/>
            <person name="Yang Y."/>
            <person name="An X."/>
            <person name="Dong Z."/>
            <person name="Zhang K."/>
            <person name="Zhang X."/>
            <person name="Luo M.C."/>
            <person name="Dvorak J."/>
            <person name="Tong Y."/>
            <person name="Wang J."/>
            <person name="Yang H."/>
            <person name="Li Z."/>
            <person name="Wang D."/>
            <person name="Zhang A."/>
            <person name="Wang J."/>
        </authorList>
    </citation>
    <scope>NUCLEOTIDE SEQUENCE</scope>
    <source>
        <strain evidence="2">cv. G1812</strain>
    </source>
</reference>
<keyword evidence="2" id="KW-1185">Reference proteome</keyword>
<accession>A0A8R7QQE8</accession>
<dbReference type="AlphaFoldDB" id="A0A8R7QQE8"/>
<protein>
    <submittedName>
        <fullName evidence="1">Uncharacterized protein</fullName>
    </submittedName>
</protein>
<organism evidence="1 2">
    <name type="scientific">Triticum urartu</name>
    <name type="common">Red wild einkorn</name>
    <name type="synonym">Crithodium urartu</name>
    <dbReference type="NCBI Taxonomy" id="4572"/>
    <lineage>
        <taxon>Eukaryota</taxon>
        <taxon>Viridiplantae</taxon>
        <taxon>Streptophyta</taxon>
        <taxon>Embryophyta</taxon>
        <taxon>Tracheophyta</taxon>
        <taxon>Spermatophyta</taxon>
        <taxon>Magnoliopsida</taxon>
        <taxon>Liliopsida</taxon>
        <taxon>Poales</taxon>
        <taxon>Poaceae</taxon>
        <taxon>BOP clade</taxon>
        <taxon>Pooideae</taxon>
        <taxon>Triticodae</taxon>
        <taxon>Triticeae</taxon>
        <taxon>Triticinae</taxon>
        <taxon>Triticum</taxon>
    </lineage>
</organism>
<reference evidence="1" key="2">
    <citation type="submission" date="2018-03" db="EMBL/GenBank/DDBJ databases">
        <title>The Triticum urartu genome reveals the dynamic nature of wheat genome evolution.</title>
        <authorList>
            <person name="Ling H."/>
            <person name="Ma B."/>
            <person name="Shi X."/>
            <person name="Liu H."/>
            <person name="Dong L."/>
            <person name="Sun H."/>
            <person name="Cao Y."/>
            <person name="Gao Q."/>
            <person name="Zheng S."/>
            <person name="Li Y."/>
            <person name="Yu Y."/>
            <person name="Du H."/>
            <person name="Qi M."/>
            <person name="Li Y."/>
            <person name="Yu H."/>
            <person name="Cui Y."/>
            <person name="Wang N."/>
            <person name="Chen C."/>
            <person name="Wu H."/>
            <person name="Zhao Y."/>
            <person name="Zhang J."/>
            <person name="Li Y."/>
            <person name="Zhou W."/>
            <person name="Zhang B."/>
            <person name="Hu W."/>
            <person name="Eijk M."/>
            <person name="Tang J."/>
            <person name="Witsenboer H."/>
            <person name="Zhao S."/>
            <person name="Li Z."/>
            <person name="Zhang A."/>
            <person name="Wang D."/>
            <person name="Liang C."/>
        </authorList>
    </citation>
    <scope>NUCLEOTIDE SEQUENCE [LARGE SCALE GENOMIC DNA]</scope>
    <source>
        <strain evidence="1">cv. G1812</strain>
    </source>
</reference>
<dbReference type="Proteomes" id="UP000015106">
    <property type="component" value="Chromosome 6"/>
</dbReference>
<evidence type="ECO:0000313" key="2">
    <source>
        <dbReference type="Proteomes" id="UP000015106"/>
    </source>
</evidence>